<reference evidence="2" key="1">
    <citation type="journal article" date="2012" name="J. Bacteriol.">
        <title>Revised Genome Sequence of Burkholderia thailandensis MSMB43 with Improved Annotation.</title>
        <authorList>
            <person name="Zhuo Y."/>
            <person name="Liu L."/>
            <person name="Wang Q."/>
            <person name="Liu X."/>
            <person name="Ren B."/>
            <person name="Liu M."/>
            <person name="Ni P."/>
            <person name="Cheng Y.Q."/>
            <person name="Zhang L."/>
        </authorList>
    </citation>
    <scope>NUCLEOTIDE SEQUENCE [LARGE SCALE GENOMIC DNA]</scope>
    <source>
        <strain evidence="2">MSMB43</strain>
    </source>
</reference>
<evidence type="ECO:0000313" key="1">
    <source>
        <dbReference type="EMBL" id="EIP90287.1"/>
    </source>
</evidence>
<organism evidence="1 2">
    <name type="scientific">Burkholderia humptydooensis MSMB43</name>
    <dbReference type="NCBI Taxonomy" id="441157"/>
    <lineage>
        <taxon>Bacteria</taxon>
        <taxon>Pseudomonadati</taxon>
        <taxon>Pseudomonadota</taxon>
        <taxon>Betaproteobacteria</taxon>
        <taxon>Burkholderiales</taxon>
        <taxon>Burkholderiaceae</taxon>
        <taxon>Burkholderia</taxon>
        <taxon>pseudomallei group</taxon>
    </lineage>
</organism>
<accession>A0ABN0GDD0</accession>
<dbReference type="Proteomes" id="UP000004682">
    <property type="component" value="Unassembled WGS sequence"/>
</dbReference>
<proteinExistence type="predicted"/>
<sequence length="210" mass="23759">MIGAQAAAAIVRHADERYRRRNGGDTRARTYDRADPHHAQNAAVRDAAAFASLRDDRLPPRVNAHTREDDRHWPWWLLKDLERLGWSRETTMTDALRALWNDDTHRCRLPMYELCAIVEAIEETGNVLLALTTRLADEVQAQTGRELRYVGAYHFAREHAQLSGIELDAAKRRRCVAPVDRVFDAFAAWTHEAAGEIARVGAPSVSVETP</sequence>
<gene>
    <name evidence="1" type="ORF">A33K_13877</name>
</gene>
<name>A0ABN0GDD0_9BURK</name>
<evidence type="ECO:0000313" key="2">
    <source>
        <dbReference type="Proteomes" id="UP000004682"/>
    </source>
</evidence>
<keyword evidence="2" id="KW-1185">Reference proteome</keyword>
<protein>
    <submittedName>
        <fullName evidence="1">Uncharacterized protein</fullName>
    </submittedName>
</protein>
<dbReference type="EMBL" id="JH692061">
    <property type="protein sequence ID" value="EIP90287.1"/>
    <property type="molecule type" value="Genomic_DNA"/>
</dbReference>